<proteinExistence type="predicted"/>
<dbReference type="Gene3D" id="1.20.1290.10">
    <property type="entry name" value="AhpD-like"/>
    <property type="match status" value="1"/>
</dbReference>
<organism evidence="1 2">
    <name type="scientific">Leisingera daeponensis</name>
    <dbReference type="NCBI Taxonomy" id="405746"/>
    <lineage>
        <taxon>Bacteria</taxon>
        <taxon>Pseudomonadati</taxon>
        <taxon>Pseudomonadota</taxon>
        <taxon>Alphaproteobacteria</taxon>
        <taxon>Rhodobacterales</taxon>
        <taxon>Roseobacteraceae</taxon>
        <taxon>Leisingera</taxon>
    </lineage>
</organism>
<reference evidence="1 2" key="1">
    <citation type="submission" date="2021-06" db="EMBL/GenBank/DDBJ databases">
        <title>50 bacteria genomes isolated from Dapeng, Shenzhen, China.</title>
        <authorList>
            <person name="Zheng W."/>
            <person name="Yu S."/>
            <person name="Huang Y."/>
        </authorList>
    </citation>
    <scope>NUCLEOTIDE SEQUENCE [LARGE SCALE GENOMIC DNA]</scope>
    <source>
        <strain evidence="1 2">DP1N14-2</strain>
    </source>
</reference>
<evidence type="ECO:0000313" key="2">
    <source>
        <dbReference type="Proteomes" id="UP000766629"/>
    </source>
</evidence>
<evidence type="ECO:0000313" key="1">
    <source>
        <dbReference type="EMBL" id="MBY6141313.1"/>
    </source>
</evidence>
<dbReference type="RefSeq" id="WP_222509387.1">
    <property type="nucleotide sequence ID" value="NZ_JAHVJA010000009.1"/>
</dbReference>
<dbReference type="Proteomes" id="UP000766629">
    <property type="component" value="Unassembled WGS sequence"/>
</dbReference>
<name>A0ABS7NJD0_9RHOB</name>
<dbReference type="InterPro" id="IPR029032">
    <property type="entry name" value="AhpD-like"/>
</dbReference>
<comment type="caution">
    <text evidence="1">The sequence shown here is derived from an EMBL/GenBank/DDBJ whole genome shotgun (WGS) entry which is preliminary data.</text>
</comment>
<keyword evidence="2" id="KW-1185">Reference proteome</keyword>
<dbReference type="EMBL" id="JAHVJA010000009">
    <property type="protein sequence ID" value="MBY6141313.1"/>
    <property type="molecule type" value="Genomic_DNA"/>
</dbReference>
<sequence>MLARLKPSPLPPIRPVPERAATGELAEIYERTKSGLGVPWMGVVAMAFARYPSFYKTFWQALEPVAATEACATACQDLRNFAEMQVGSFSPPPIKARLEDAGYDAVELEQIIACNEVFSAGNMPYLLMASLARTLLEGQVWTAQGEAAPRPALTAVGEHPVLMEAHHASPDTAALYADLRETLGLPFVNTDYRAFARWPSYFAAAWGDLKHVIQSGGYEPAVQDIHERAVELALGLPNATGLTPDALKAAAAQDADPNEVLAVVRLFQWLLPGLAFNVAFLRAQLVPA</sequence>
<protein>
    <submittedName>
        <fullName evidence="1">Halocarboxylic acid dehydrogenase DehI family protein</fullName>
    </submittedName>
</protein>
<gene>
    <name evidence="1" type="ORF">KUV26_17890</name>
</gene>
<accession>A0ABS7NJD0</accession>